<dbReference type="InterPro" id="IPR010297">
    <property type="entry name" value="DUF900_hydrolase"/>
</dbReference>
<gene>
    <name evidence="1" type="ORF">QO014_004680</name>
</gene>
<dbReference type="PANTHER" id="PTHR36513:SF1">
    <property type="entry name" value="TRANSMEMBRANE PROTEIN"/>
    <property type="match status" value="1"/>
</dbReference>
<dbReference type="SUPFAM" id="SSF53474">
    <property type="entry name" value="alpha/beta-Hydrolases"/>
    <property type="match status" value="1"/>
</dbReference>
<dbReference type="Proteomes" id="UP001241603">
    <property type="component" value="Unassembled WGS sequence"/>
</dbReference>
<dbReference type="PANTHER" id="PTHR36513">
    <property type="entry name" value="ABC TRANSMEMBRANE TYPE-1 DOMAIN-CONTAINING PROTEIN"/>
    <property type="match status" value="1"/>
</dbReference>
<protein>
    <submittedName>
        <fullName evidence="1">Esterase/lipase superfamily enzyme</fullName>
    </submittedName>
</protein>
<dbReference type="Gene3D" id="3.40.50.1820">
    <property type="entry name" value="alpha/beta hydrolase"/>
    <property type="match status" value="1"/>
</dbReference>
<evidence type="ECO:0000313" key="2">
    <source>
        <dbReference type="Proteomes" id="UP001241603"/>
    </source>
</evidence>
<organism evidence="1 2">
    <name type="scientific">Kaistia dalseonensis</name>
    <dbReference type="NCBI Taxonomy" id="410840"/>
    <lineage>
        <taxon>Bacteria</taxon>
        <taxon>Pseudomonadati</taxon>
        <taxon>Pseudomonadota</taxon>
        <taxon>Alphaproteobacteria</taxon>
        <taxon>Hyphomicrobiales</taxon>
        <taxon>Kaistiaceae</taxon>
        <taxon>Kaistia</taxon>
    </lineage>
</organism>
<dbReference type="Pfam" id="PF05990">
    <property type="entry name" value="DUF900"/>
    <property type="match status" value="1"/>
</dbReference>
<dbReference type="PIRSF" id="PIRSF033909">
    <property type="entry name" value="UCP033909"/>
    <property type="match status" value="1"/>
</dbReference>
<dbReference type="RefSeq" id="WP_266351131.1">
    <property type="nucleotide sequence ID" value="NZ_JAPKNG010000007.1"/>
</dbReference>
<comment type="caution">
    <text evidence="1">The sequence shown here is derived from an EMBL/GenBank/DDBJ whole genome shotgun (WGS) entry which is preliminary data.</text>
</comment>
<proteinExistence type="predicted"/>
<dbReference type="EMBL" id="JAUSVO010000007">
    <property type="protein sequence ID" value="MDQ0440267.1"/>
    <property type="molecule type" value="Genomic_DNA"/>
</dbReference>
<keyword evidence="2" id="KW-1185">Reference proteome</keyword>
<accession>A0ABU0HD88</accession>
<dbReference type="InterPro" id="IPR014586">
    <property type="entry name" value="UCP033909"/>
</dbReference>
<name>A0ABU0HD88_9HYPH</name>
<evidence type="ECO:0000313" key="1">
    <source>
        <dbReference type="EMBL" id="MDQ0440267.1"/>
    </source>
</evidence>
<dbReference type="InterPro" id="IPR029058">
    <property type="entry name" value="AB_hydrolase_fold"/>
</dbReference>
<reference evidence="1 2" key="1">
    <citation type="submission" date="2023-07" db="EMBL/GenBank/DDBJ databases">
        <title>Genomic Encyclopedia of Type Strains, Phase IV (KMG-IV): sequencing the most valuable type-strain genomes for metagenomic binning, comparative biology and taxonomic classification.</title>
        <authorList>
            <person name="Goeker M."/>
        </authorList>
    </citation>
    <scope>NUCLEOTIDE SEQUENCE [LARGE SCALE GENOMIC DNA]</scope>
    <source>
        <strain evidence="1 2">B6-8</strain>
    </source>
</reference>
<sequence length="409" mass="43974">MRDAPAEANSAAAAAKLAAETINIIYVTDRAPETKPDGSLTYSAKRSKAMSFGTVALDVKGTGHKVSEDIAIEKVTELGQFPASPYPMQVVGDGVQRTAAAVAAHERAAAGLRGEVSRMLKKVPRKEVVFFIHGYANEFDDAVEKTGSICNSLDNEFVCVALTWPAGGSGGAFMGYNVDRESGEFAVADMKKAIRIITETPGVERVHFIAHSRGADVLASALQQLGIEAYITRSSLSEKYKVNNVVLFAADIDLDVATTKMFGLGSDPDLPYGLTARPSEVLPQGFFHLTVYSSPKDRALGISRRLFGSTARLGQISLPKMALNKPFAQANSAQLAEFIDFIEFDGHAGLIGHSYFLSNPAVRDDLVALIRDRLKTGDPRRPVVEIHRPFWRVIGKPNGAQVAATPPAN</sequence>